<comment type="caution">
    <text evidence="2">The sequence shown here is derived from an EMBL/GenBank/DDBJ whole genome shotgun (WGS) entry which is preliminary data.</text>
</comment>
<evidence type="ECO:0000313" key="2">
    <source>
        <dbReference type="EMBL" id="PPQ26801.1"/>
    </source>
</evidence>
<reference evidence="2 3" key="1">
    <citation type="journal article" date="2018" name="Arch. Microbiol.">
        <title>New insights into the metabolic potential of the phototrophic purple bacterium Rhodopila globiformis DSM 161(T) from its draft genome sequence and evidence for a vanadium-dependent nitrogenase.</title>
        <authorList>
            <person name="Imhoff J.F."/>
            <person name="Rahn T."/>
            <person name="Kunzel S."/>
            <person name="Neulinger S.C."/>
        </authorList>
    </citation>
    <scope>NUCLEOTIDE SEQUENCE [LARGE SCALE GENOMIC DNA]</scope>
    <source>
        <strain evidence="2 3">DSM 161</strain>
    </source>
</reference>
<organism evidence="2 3">
    <name type="scientific">Rhodopila globiformis</name>
    <name type="common">Rhodopseudomonas globiformis</name>
    <dbReference type="NCBI Taxonomy" id="1071"/>
    <lineage>
        <taxon>Bacteria</taxon>
        <taxon>Pseudomonadati</taxon>
        <taxon>Pseudomonadota</taxon>
        <taxon>Alphaproteobacteria</taxon>
        <taxon>Acetobacterales</taxon>
        <taxon>Acetobacteraceae</taxon>
        <taxon>Rhodopila</taxon>
    </lineage>
</organism>
<proteinExistence type="predicted"/>
<sequence length="779" mass="82650">MARQPATVRDPAPATDASKRLVARRDQLPGNQAGSVILLPFSTSTGAAAFREQDVTYLVFDERQPIDLAELKGDPVFGQAFAQPLAAGTLIGLPHSSSVSVGLSATPQGWRVAALTVPARPQSIPAVNVAGHLNFPAGQASDVVSMADPVTGATLLVGTQRRAGQAVVNFRRTTEFILRPTLQGVVIEPLSDRLVLKTTPGGFSLETDSGGLALSSPESGADGPADADNLTRRLRFSMMPPDALLRQLDEQTFNAAMAPPMARGPKRRTAAETMMSLGMEAEAQGVLQVAADQDPREAASADTEALTAIAALLAGRPDEAQGLDDPRLTGTDEIALWRAVRQAMQDPGSPAAASVFASTAPLALQYPPAIRDRILPLILETMLKGGEVAAAARLLDLRPDDPKLAYARALRVQAEGDTDRALAMLDALANGPDQFDHARAAIRAVELRLAAHRIDTAHAADALDKLLYAWRGGERELNLRERIADLRGQSGAWREGLAMLRQAETDFPDQAAAVHQRLKDMFAGMIRDPASQKMNALDFVAMLDENADLMADPKDQEALAEPLADRLLALDLPERAKPLLEKLMQSAKSDVAKARVGARLAALEARQNDDAGVLTTLDASEGSNLPPDLVEQRAVLRANAVARQGNPSGAAAILADMKTPKATAARAQILENAKDWADAEQAWLAYAALAVPPEGALDEAATRTLLRLATATERGGDEPGLTALREKYASRVGAGPLGDMFRLLTAEPIRTEGDIGRSKREVNLAASLPEKLKALQGGP</sequence>
<name>A0A2S6MWS0_RHOGL</name>
<evidence type="ECO:0000313" key="3">
    <source>
        <dbReference type="Proteomes" id="UP000239724"/>
    </source>
</evidence>
<evidence type="ECO:0000256" key="1">
    <source>
        <dbReference type="SAM" id="MobiDB-lite"/>
    </source>
</evidence>
<keyword evidence="3" id="KW-1185">Reference proteome</keyword>
<dbReference type="Proteomes" id="UP000239724">
    <property type="component" value="Unassembled WGS sequence"/>
</dbReference>
<dbReference type="AlphaFoldDB" id="A0A2S6MWS0"/>
<feature type="region of interest" description="Disordered" evidence="1">
    <location>
        <begin position="206"/>
        <end position="228"/>
    </location>
</feature>
<gene>
    <name evidence="2" type="ORF">CCS01_29145</name>
</gene>
<feature type="region of interest" description="Disordered" evidence="1">
    <location>
        <begin position="1"/>
        <end position="22"/>
    </location>
</feature>
<accession>A0A2S6MWS0</accession>
<protein>
    <submittedName>
        <fullName evidence="2">Uncharacterized protein</fullName>
    </submittedName>
</protein>
<dbReference type="EMBL" id="NHRY01000266">
    <property type="protein sequence ID" value="PPQ26801.1"/>
    <property type="molecule type" value="Genomic_DNA"/>
</dbReference>